<evidence type="ECO:0000256" key="10">
    <source>
        <dbReference type="ARBA" id="ARBA00023054"/>
    </source>
</evidence>
<dbReference type="Gene3D" id="3.40.50.620">
    <property type="entry name" value="HUPs"/>
    <property type="match status" value="1"/>
</dbReference>
<keyword evidence="5" id="KW-0808">Transferase</keyword>
<evidence type="ECO:0000313" key="14">
    <source>
        <dbReference type="EMBL" id="CCB45044.1"/>
    </source>
</evidence>
<keyword evidence="8" id="KW-0833">Ubl conjugation pathway</keyword>
<dbReference type="eggNOG" id="ENOG502QWC7">
    <property type="taxonomic scope" value="Eukaryota"/>
</dbReference>
<protein>
    <recommendedName>
        <fullName evidence="3">RING-type E3 ubiquitin transferase</fullName>
        <ecNumber evidence="3">2.3.2.27</ecNumber>
    </recommendedName>
</protein>
<evidence type="ECO:0000256" key="3">
    <source>
        <dbReference type="ARBA" id="ARBA00012483"/>
    </source>
</evidence>
<proteinExistence type="predicted"/>
<dbReference type="InterPro" id="IPR017441">
    <property type="entry name" value="Protein_kinase_ATP_BS"/>
</dbReference>
<sequence length="779" mass="87165">MWNPKGHIEKQGGRGIVAVAIDRDKGSQHALRWATERLLTKGQTVVLIHVLKISPTSIEHHPVSSHKEKMNVKDLFVTFHCFCRRKDIHCLDILLEDTDIPRALIEFTNHAAVDNLILGASSKYSFIRRFKISDVPGSVSKGAADFCTVYVISKGKISSVRNASRTAPHVSPLHSHIQNKVNNNAIANPVEAPSSHSISIRAEKISSKPHSIQDDRESFKSPFLRGGRASNAKLGSEPLELDTDISFISSERPSSDRMSNVVYEYMDSGPTPRISSSSDHSFGSIRIGPAFGDPNSLNFSSISQESGRTSCSSTSMINEEVEAEMRRLKLELKQTMDMYSTACKEALSAKQKAVELQRWRMEEERRLEEARLAEEAAMAIVEKEKAKCRAAIDAAEASQRLAELESQRRVNAEMKALKEAEDMKKVINNLAQNDIRYRKYTIEEIEEATEFFSESRKIGEGGYGRVYKCYLDHTPVAVKVLRPDASQGRSQFQKEVEILSCIRHPNMVLLLGACPEYGCLVYECMAKGSLDDRLFQLGNTPPLSWQLRFRISAEIATGLLFLHQTKPEPLVHRDLKPGNILLDYNYVSKISDVGLARLVPRSVAENEMRCHMTSTAGTFCYIDPEYQHTGVLDVKSDVYSFGIMLLQVITAKPPMGLTHQVEQAIENGTFKEILDPAVPDWPVEEALSFAKMALQCAELRRKDRPDLGKVILPELNRLRELAEENMNQTMWDRMADPSGPSPIHSQVSMAQDVISNPHLEHSGYSSKSHSSTPSMTGRQ</sequence>
<organism evidence="14 15">
    <name type="scientific">Vitis vinifera</name>
    <name type="common">Grape</name>
    <dbReference type="NCBI Taxonomy" id="29760"/>
    <lineage>
        <taxon>Eukaryota</taxon>
        <taxon>Viridiplantae</taxon>
        <taxon>Streptophyta</taxon>
        <taxon>Embryophyta</taxon>
        <taxon>Tracheophyta</taxon>
        <taxon>Spermatophyta</taxon>
        <taxon>Magnoliopsida</taxon>
        <taxon>eudicotyledons</taxon>
        <taxon>Gunneridae</taxon>
        <taxon>Pentapetalae</taxon>
        <taxon>rosids</taxon>
        <taxon>Vitales</taxon>
        <taxon>Vitaceae</taxon>
        <taxon>Viteae</taxon>
        <taxon>Vitis</taxon>
    </lineage>
</organism>
<dbReference type="PANTHER" id="PTHR45647:SF132">
    <property type="entry name" value="KINASE WITH ADENINE NUCLEOTIDE ALPHA HYDROLASES-LIKE DOMAIN-CONTAINING PROTEIN"/>
    <property type="match status" value="1"/>
</dbReference>
<reference evidence="15" key="1">
    <citation type="journal article" date="2007" name="Nature">
        <title>The grapevine genome sequence suggests ancestral hexaploidization in major angiosperm phyla.</title>
        <authorList>
            <consortium name="The French-Italian Public Consortium for Grapevine Genome Characterization."/>
            <person name="Jaillon O."/>
            <person name="Aury J.-M."/>
            <person name="Noel B."/>
            <person name="Policriti A."/>
            <person name="Clepet C."/>
            <person name="Casagrande A."/>
            <person name="Choisne N."/>
            <person name="Aubourg S."/>
            <person name="Vitulo N."/>
            <person name="Jubin C."/>
            <person name="Vezzi A."/>
            <person name="Legeai F."/>
            <person name="Hugueney P."/>
            <person name="Dasilva C."/>
            <person name="Horner D."/>
            <person name="Mica E."/>
            <person name="Jublot D."/>
            <person name="Poulain J."/>
            <person name="Bruyere C."/>
            <person name="Billault A."/>
            <person name="Segurens B."/>
            <person name="Gouyvenoux M."/>
            <person name="Ugarte E."/>
            <person name="Cattonaro F."/>
            <person name="Anthouard V."/>
            <person name="Vico V."/>
            <person name="Del Fabbro C."/>
            <person name="Alaux M."/>
            <person name="Di Gaspero G."/>
            <person name="Dumas V."/>
            <person name="Felice N."/>
            <person name="Paillard S."/>
            <person name="Juman I."/>
            <person name="Moroldo M."/>
            <person name="Scalabrin S."/>
            <person name="Canaguier A."/>
            <person name="Le Clainche I."/>
            <person name="Malacrida G."/>
            <person name="Durand E."/>
            <person name="Pesole G."/>
            <person name="Laucou V."/>
            <person name="Chatelet P."/>
            <person name="Merdinoglu D."/>
            <person name="Delledonne M."/>
            <person name="Pezzotti M."/>
            <person name="Lecharny A."/>
            <person name="Scarpelli C."/>
            <person name="Artiguenave F."/>
            <person name="Pe M.E."/>
            <person name="Valle G."/>
            <person name="Morgante M."/>
            <person name="Caboche M."/>
            <person name="Adam-Blondon A.-F."/>
            <person name="Weissenbach J."/>
            <person name="Quetier F."/>
            <person name="Wincker P."/>
        </authorList>
    </citation>
    <scope>NUCLEOTIDE SEQUENCE [LARGE SCALE GENOMIC DNA]</scope>
    <source>
        <strain evidence="15">cv. Pinot noir / PN40024</strain>
    </source>
</reference>
<dbReference type="CDD" id="cd01989">
    <property type="entry name" value="USP_STK_Ubox_N"/>
    <property type="match status" value="1"/>
</dbReference>
<dbReference type="InterPro" id="IPR000719">
    <property type="entry name" value="Prot_kinase_dom"/>
</dbReference>
<dbReference type="FunFam" id="1.10.510.10:FF:000498">
    <property type="entry name" value="U-box domain-containing protein 51"/>
    <property type="match status" value="1"/>
</dbReference>
<dbReference type="Pfam" id="PF07714">
    <property type="entry name" value="PK_Tyr_Ser-Thr"/>
    <property type="match status" value="1"/>
</dbReference>
<name>F6GYK8_VITVI</name>
<keyword evidence="6 11" id="KW-0547">Nucleotide-binding</keyword>
<evidence type="ECO:0000256" key="6">
    <source>
        <dbReference type="ARBA" id="ARBA00022741"/>
    </source>
</evidence>
<accession>F6GYK8</accession>
<evidence type="ECO:0000256" key="5">
    <source>
        <dbReference type="ARBA" id="ARBA00022679"/>
    </source>
</evidence>
<dbReference type="EMBL" id="FN594972">
    <property type="protein sequence ID" value="CCB45044.1"/>
    <property type="molecule type" value="Genomic_DNA"/>
</dbReference>
<dbReference type="GO" id="GO:0004674">
    <property type="term" value="F:protein serine/threonine kinase activity"/>
    <property type="evidence" value="ECO:0007669"/>
    <property type="project" value="UniProtKB-KW"/>
</dbReference>
<dbReference type="InterPro" id="IPR014729">
    <property type="entry name" value="Rossmann-like_a/b/a_fold"/>
</dbReference>
<dbReference type="FunFam" id="3.30.200.20:FF:000162">
    <property type="entry name" value="Adenine nucleotide alpha hydrolase-like domain kinase"/>
    <property type="match status" value="1"/>
</dbReference>
<dbReference type="SUPFAM" id="SSF52402">
    <property type="entry name" value="Adenine nucleotide alpha hydrolases-like"/>
    <property type="match status" value="1"/>
</dbReference>
<dbReference type="PROSITE" id="PS00107">
    <property type="entry name" value="PROTEIN_KINASE_ATP"/>
    <property type="match status" value="1"/>
</dbReference>
<evidence type="ECO:0000256" key="2">
    <source>
        <dbReference type="ARBA" id="ARBA00004906"/>
    </source>
</evidence>
<evidence type="ECO:0000256" key="11">
    <source>
        <dbReference type="PROSITE-ProRule" id="PRU10141"/>
    </source>
</evidence>
<evidence type="ECO:0000256" key="7">
    <source>
        <dbReference type="ARBA" id="ARBA00022777"/>
    </source>
</evidence>
<dbReference type="PROSITE" id="PS00108">
    <property type="entry name" value="PROTEIN_KINASE_ST"/>
    <property type="match status" value="1"/>
</dbReference>
<dbReference type="HOGENOM" id="CLU_000288_153_3_1"/>
<comment type="catalytic activity">
    <reaction evidence="1">
        <text>S-ubiquitinyl-[E2 ubiquitin-conjugating enzyme]-L-cysteine + [acceptor protein]-L-lysine = [E2 ubiquitin-conjugating enzyme]-L-cysteine + N(6)-ubiquitinyl-[acceptor protein]-L-lysine.</text>
        <dbReference type="EC" id="2.3.2.27"/>
    </reaction>
</comment>
<feature type="region of interest" description="Disordered" evidence="12">
    <location>
        <begin position="754"/>
        <end position="779"/>
    </location>
</feature>
<feature type="compositionally biased region" description="Low complexity" evidence="12">
    <location>
        <begin position="762"/>
        <end position="779"/>
    </location>
</feature>
<keyword evidence="15" id="KW-1185">Reference proteome</keyword>
<dbReference type="PaxDb" id="29760-VIT_09s0054g01060.t01"/>
<dbReference type="PANTHER" id="PTHR45647">
    <property type="entry name" value="OS02G0152300 PROTEIN"/>
    <property type="match status" value="1"/>
</dbReference>
<keyword evidence="7" id="KW-0418">Kinase</keyword>
<dbReference type="SMART" id="SM00220">
    <property type="entry name" value="S_TKc"/>
    <property type="match status" value="1"/>
</dbReference>
<dbReference type="EC" id="2.3.2.27" evidence="3"/>
<evidence type="ECO:0000256" key="12">
    <source>
        <dbReference type="SAM" id="MobiDB-lite"/>
    </source>
</evidence>
<gene>
    <name evidence="14" type="ordered locus">VIT_09s0054g01060</name>
</gene>
<evidence type="ECO:0000259" key="13">
    <source>
        <dbReference type="PROSITE" id="PS50011"/>
    </source>
</evidence>
<dbReference type="PROSITE" id="PS50011">
    <property type="entry name" value="PROTEIN_KINASE_DOM"/>
    <property type="match status" value="1"/>
</dbReference>
<feature type="binding site" evidence="11">
    <location>
        <position position="479"/>
    </location>
    <ligand>
        <name>ATP</name>
        <dbReference type="ChEBI" id="CHEBI:30616"/>
    </ligand>
</feature>
<evidence type="ECO:0000256" key="8">
    <source>
        <dbReference type="ARBA" id="ARBA00022786"/>
    </source>
</evidence>
<dbReference type="InterPro" id="IPR001245">
    <property type="entry name" value="Ser-Thr/Tyr_kinase_cat_dom"/>
</dbReference>
<dbReference type="InterPro" id="IPR051348">
    <property type="entry name" value="U-box_ubiquitin_ligases"/>
</dbReference>
<evidence type="ECO:0000313" key="15">
    <source>
        <dbReference type="Proteomes" id="UP000009183"/>
    </source>
</evidence>
<dbReference type="Gene3D" id="1.10.510.10">
    <property type="entry name" value="Transferase(Phosphotransferase) domain 1"/>
    <property type="match status" value="1"/>
</dbReference>
<dbReference type="InParanoid" id="F6GYK8"/>
<dbReference type="SUPFAM" id="SSF56112">
    <property type="entry name" value="Protein kinase-like (PK-like)"/>
    <property type="match status" value="1"/>
</dbReference>
<comment type="pathway">
    <text evidence="2">Protein modification; protein ubiquitination.</text>
</comment>
<dbReference type="AlphaFoldDB" id="F6GYK8"/>
<dbReference type="InterPro" id="IPR006016">
    <property type="entry name" value="UspA"/>
</dbReference>
<evidence type="ECO:0000256" key="9">
    <source>
        <dbReference type="ARBA" id="ARBA00022840"/>
    </source>
</evidence>
<dbReference type="GO" id="GO:0005524">
    <property type="term" value="F:ATP binding"/>
    <property type="evidence" value="ECO:0007669"/>
    <property type="project" value="UniProtKB-UniRule"/>
</dbReference>
<dbReference type="Gene3D" id="3.30.200.20">
    <property type="entry name" value="Phosphorylase Kinase, domain 1"/>
    <property type="match status" value="1"/>
</dbReference>
<dbReference type="Pfam" id="PF00582">
    <property type="entry name" value="Usp"/>
    <property type="match status" value="1"/>
</dbReference>
<evidence type="ECO:0000256" key="1">
    <source>
        <dbReference type="ARBA" id="ARBA00000900"/>
    </source>
</evidence>
<keyword evidence="4" id="KW-0723">Serine/threonine-protein kinase</keyword>
<keyword evidence="9 11" id="KW-0067">ATP-binding</keyword>
<dbReference type="GO" id="GO:0061630">
    <property type="term" value="F:ubiquitin protein ligase activity"/>
    <property type="evidence" value="ECO:0007669"/>
    <property type="project" value="UniProtKB-EC"/>
</dbReference>
<dbReference type="InterPro" id="IPR008271">
    <property type="entry name" value="Ser/Thr_kinase_AS"/>
</dbReference>
<keyword evidence="10" id="KW-0175">Coiled coil</keyword>
<dbReference type="SMR" id="F6GYK8"/>
<dbReference type="Proteomes" id="UP000009183">
    <property type="component" value="Chromosome 9"/>
</dbReference>
<feature type="domain" description="Protein kinase" evidence="13">
    <location>
        <begin position="452"/>
        <end position="715"/>
    </location>
</feature>
<dbReference type="FunCoup" id="F6GYK8">
    <property type="interactions" value="9"/>
</dbReference>
<dbReference type="InterPro" id="IPR011009">
    <property type="entry name" value="Kinase-like_dom_sf"/>
</dbReference>
<evidence type="ECO:0000256" key="4">
    <source>
        <dbReference type="ARBA" id="ARBA00022527"/>
    </source>
</evidence>